<name>A0AAD9QNQ6_ACRCE</name>
<evidence type="ECO:0000313" key="1">
    <source>
        <dbReference type="EMBL" id="KAK2564612.1"/>
    </source>
</evidence>
<reference evidence="1" key="2">
    <citation type="journal article" date="2023" name="Science">
        <title>Genomic signatures of disease resistance in endangered staghorn corals.</title>
        <authorList>
            <person name="Vollmer S.V."/>
            <person name="Selwyn J.D."/>
            <person name="Despard B.A."/>
            <person name="Roesel C.L."/>
        </authorList>
    </citation>
    <scope>NUCLEOTIDE SEQUENCE</scope>
    <source>
        <strain evidence="1">K2</strain>
    </source>
</reference>
<dbReference type="EMBL" id="JARQWQ010000022">
    <property type="protein sequence ID" value="KAK2564612.1"/>
    <property type="molecule type" value="Genomic_DNA"/>
</dbReference>
<proteinExistence type="predicted"/>
<protein>
    <submittedName>
        <fullName evidence="1">Uncharacterized protein</fullName>
    </submittedName>
</protein>
<accession>A0AAD9QNQ6</accession>
<organism evidence="1 2">
    <name type="scientific">Acropora cervicornis</name>
    <name type="common">Staghorn coral</name>
    <dbReference type="NCBI Taxonomy" id="6130"/>
    <lineage>
        <taxon>Eukaryota</taxon>
        <taxon>Metazoa</taxon>
        <taxon>Cnidaria</taxon>
        <taxon>Anthozoa</taxon>
        <taxon>Hexacorallia</taxon>
        <taxon>Scleractinia</taxon>
        <taxon>Astrocoeniina</taxon>
        <taxon>Acroporidae</taxon>
        <taxon>Acropora</taxon>
    </lineage>
</organism>
<reference evidence="1" key="1">
    <citation type="journal article" date="2023" name="G3 (Bethesda)">
        <title>Whole genome assembly and annotation of the endangered Caribbean coral Acropora cervicornis.</title>
        <authorList>
            <person name="Selwyn J.D."/>
            <person name="Vollmer S.V."/>
        </authorList>
    </citation>
    <scope>NUCLEOTIDE SEQUENCE</scope>
    <source>
        <strain evidence="1">K2</strain>
    </source>
</reference>
<dbReference type="AlphaFoldDB" id="A0AAD9QNQ6"/>
<evidence type="ECO:0000313" key="2">
    <source>
        <dbReference type="Proteomes" id="UP001249851"/>
    </source>
</evidence>
<dbReference type="Proteomes" id="UP001249851">
    <property type="component" value="Unassembled WGS sequence"/>
</dbReference>
<gene>
    <name evidence="1" type="ORF">P5673_012076</name>
</gene>
<comment type="caution">
    <text evidence="1">The sequence shown here is derived from an EMBL/GenBank/DDBJ whole genome shotgun (WGS) entry which is preliminary data.</text>
</comment>
<keyword evidence="2" id="KW-1185">Reference proteome</keyword>
<sequence>MEKHSISSLSRMQEVRTADAERVKNFRRAVTTSVQEAKPPRYTITEEQWGTLKNLKRDKSMVGRMADSCIVYKGLAKKYHKLSSTTCACVKSHEVVKCCCWPDCNLHTINAVDAYV</sequence>